<feature type="compositionally biased region" description="Low complexity" evidence="3">
    <location>
        <begin position="237"/>
        <end position="250"/>
    </location>
</feature>
<comment type="caution">
    <text evidence="4">The sequence shown here is derived from an EMBL/GenBank/DDBJ whole genome shotgun (WGS) entry which is preliminary data.</text>
</comment>
<dbReference type="PRINTS" id="PR00930">
    <property type="entry name" value="HIGHMOBLTYIY"/>
</dbReference>
<feature type="compositionally biased region" description="Basic and acidic residues" evidence="3">
    <location>
        <begin position="326"/>
        <end position="347"/>
    </location>
</feature>
<dbReference type="InterPro" id="IPR017956">
    <property type="entry name" value="AT_hook_DNA-bd_motif"/>
</dbReference>
<name>A0A8H7ZRK7_9FUNG</name>
<organism evidence="4 5">
    <name type="scientific">Olpidium bornovanus</name>
    <dbReference type="NCBI Taxonomy" id="278681"/>
    <lineage>
        <taxon>Eukaryota</taxon>
        <taxon>Fungi</taxon>
        <taxon>Fungi incertae sedis</taxon>
        <taxon>Olpidiomycota</taxon>
        <taxon>Olpidiomycotina</taxon>
        <taxon>Olpidiomycetes</taxon>
        <taxon>Olpidiales</taxon>
        <taxon>Olpidiaceae</taxon>
        <taxon>Olpidium</taxon>
    </lineage>
</organism>
<feature type="compositionally biased region" description="Basic and acidic residues" evidence="3">
    <location>
        <begin position="62"/>
        <end position="75"/>
    </location>
</feature>
<dbReference type="AlphaFoldDB" id="A0A8H7ZRK7"/>
<dbReference type="GO" id="GO:0006355">
    <property type="term" value="P:regulation of DNA-templated transcription"/>
    <property type="evidence" value="ECO:0007669"/>
    <property type="project" value="InterPro"/>
</dbReference>
<feature type="region of interest" description="Disordered" evidence="3">
    <location>
        <begin position="1"/>
        <end position="41"/>
    </location>
</feature>
<proteinExistence type="predicted"/>
<dbReference type="PRINTS" id="PR00929">
    <property type="entry name" value="ATHOOK"/>
</dbReference>
<sequence>MRTSVGARARAKGRTSHEKPPWDELREGKYGQVDIRGHDRGRGSVEFRVDRPVSLTLFCGAGEERRGCSAEEPPRARTFSLPSPSRPSPPRPAPPHVRPAPHHTSHVPAPFEKPFPPCACHRQEERARPAAARRPARAPAREGEKKKRKEEIGRPTARDERRERRRPLRPRSARELSLITSRAFRLRGRELRSAAMPRGPEENGAAGTGGGRAKHGPGGTAAAQAADVREKKRKAADAPQEAADAASASARGTQEEAAAYPAKRGRGRPRKDGQPPKQTAAVDGIKTAAARGRGRPRKEDQEAAPSEKAKEPGAIRGRGRPRKGALHGEGEDPLKKAEAQELNKAKEAAAAASKRGRPANDS</sequence>
<accession>A0A8H7ZRK7</accession>
<reference evidence="4 5" key="1">
    <citation type="journal article" name="Sci. Rep.">
        <title>Genome-scale phylogenetic analyses confirm Olpidium as the closest living zoosporic fungus to the non-flagellated, terrestrial fungi.</title>
        <authorList>
            <person name="Chang Y."/>
            <person name="Rochon D."/>
            <person name="Sekimoto S."/>
            <person name="Wang Y."/>
            <person name="Chovatia M."/>
            <person name="Sandor L."/>
            <person name="Salamov A."/>
            <person name="Grigoriev I.V."/>
            <person name="Stajich J.E."/>
            <person name="Spatafora J.W."/>
        </authorList>
    </citation>
    <scope>NUCLEOTIDE SEQUENCE [LARGE SCALE GENOMIC DNA]</scope>
    <source>
        <strain evidence="4">S191</strain>
    </source>
</reference>
<dbReference type="EMBL" id="JAEFCI010009236">
    <property type="protein sequence ID" value="KAG5457935.1"/>
    <property type="molecule type" value="Genomic_DNA"/>
</dbReference>
<feature type="compositionally biased region" description="Basic and acidic residues" evidence="3">
    <location>
        <begin position="139"/>
        <end position="162"/>
    </location>
</feature>
<dbReference type="InterPro" id="IPR000116">
    <property type="entry name" value="HMGA"/>
</dbReference>
<keyword evidence="1" id="KW-0677">Repeat</keyword>
<keyword evidence="5" id="KW-1185">Reference proteome</keyword>
<evidence type="ECO:0000256" key="1">
    <source>
        <dbReference type="ARBA" id="ARBA00022737"/>
    </source>
</evidence>
<feature type="compositionally biased region" description="Gly residues" evidence="3">
    <location>
        <begin position="206"/>
        <end position="219"/>
    </location>
</feature>
<keyword evidence="2" id="KW-0238">DNA-binding</keyword>
<evidence type="ECO:0000313" key="4">
    <source>
        <dbReference type="EMBL" id="KAG5457935.1"/>
    </source>
</evidence>
<dbReference type="GO" id="GO:0000785">
    <property type="term" value="C:chromatin"/>
    <property type="evidence" value="ECO:0007669"/>
    <property type="project" value="InterPro"/>
</dbReference>
<evidence type="ECO:0000256" key="3">
    <source>
        <dbReference type="SAM" id="MobiDB-lite"/>
    </source>
</evidence>
<dbReference type="Proteomes" id="UP000673691">
    <property type="component" value="Unassembled WGS sequence"/>
</dbReference>
<dbReference type="GO" id="GO:0005634">
    <property type="term" value="C:nucleus"/>
    <property type="evidence" value="ECO:0007669"/>
    <property type="project" value="InterPro"/>
</dbReference>
<feature type="region of interest" description="Disordered" evidence="3">
    <location>
        <begin position="60"/>
        <end position="362"/>
    </location>
</feature>
<feature type="compositionally biased region" description="Basic and acidic residues" evidence="3">
    <location>
        <begin position="297"/>
        <end position="313"/>
    </location>
</feature>
<gene>
    <name evidence="4" type="ORF">BJ554DRAFT_1941</name>
</gene>
<evidence type="ECO:0000313" key="5">
    <source>
        <dbReference type="Proteomes" id="UP000673691"/>
    </source>
</evidence>
<protein>
    <submittedName>
        <fullName evidence="4">Uncharacterized protein</fullName>
    </submittedName>
</protein>
<evidence type="ECO:0000256" key="2">
    <source>
        <dbReference type="ARBA" id="ARBA00023125"/>
    </source>
</evidence>
<dbReference type="GO" id="GO:0003677">
    <property type="term" value="F:DNA binding"/>
    <property type="evidence" value="ECO:0007669"/>
    <property type="project" value="UniProtKB-KW"/>
</dbReference>
<dbReference type="SMART" id="SM00384">
    <property type="entry name" value="AT_hook"/>
    <property type="match status" value="3"/>
</dbReference>
<feature type="compositionally biased region" description="Pro residues" evidence="3">
    <location>
        <begin position="84"/>
        <end position="98"/>
    </location>
</feature>
<feature type="compositionally biased region" description="Basic and acidic residues" evidence="3">
    <location>
        <begin position="15"/>
        <end position="41"/>
    </location>
</feature>